<dbReference type="AlphaFoldDB" id="A0A1M5MZ40"/>
<dbReference type="Proteomes" id="UP000184268">
    <property type="component" value="Unassembled WGS sequence"/>
</dbReference>
<evidence type="ECO:0000313" key="2">
    <source>
        <dbReference type="Proteomes" id="UP000184268"/>
    </source>
</evidence>
<dbReference type="Pfam" id="PF10013">
    <property type="entry name" value="DUF2256"/>
    <property type="match status" value="1"/>
</dbReference>
<evidence type="ECO:0000313" key="1">
    <source>
        <dbReference type="EMBL" id="SHG82199.1"/>
    </source>
</evidence>
<evidence type="ECO:0008006" key="3">
    <source>
        <dbReference type="Google" id="ProtNLM"/>
    </source>
</evidence>
<gene>
    <name evidence="1" type="ORF">SAMN02745129_0827</name>
</gene>
<sequence>MKPSERPSKTCPVCRRPFLWRRRWARCWDEVRYCSHRCRQQRNRQCPTLTACD</sequence>
<dbReference type="STRING" id="299255.SAMN02745129_0827"/>
<dbReference type="PANTHER" id="PTHR37463:SF1">
    <property type="entry name" value="DUF2256 DOMAIN-CONTAINING PROTEIN"/>
    <property type="match status" value="1"/>
</dbReference>
<dbReference type="EMBL" id="FQXG01000001">
    <property type="protein sequence ID" value="SHG82199.1"/>
    <property type="molecule type" value="Genomic_DNA"/>
</dbReference>
<dbReference type="PANTHER" id="PTHR37463">
    <property type="entry name" value="GSL3115 PROTEIN"/>
    <property type="match status" value="1"/>
</dbReference>
<accession>A0A1M5MZ40</accession>
<protein>
    <recommendedName>
        <fullName evidence="3">DUF2256 domain-containing protein</fullName>
    </recommendedName>
</protein>
<keyword evidence="2" id="KW-1185">Reference proteome</keyword>
<reference evidence="1 2" key="1">
    <citation type="submission" date="2016-11" db="EMBL/GenBank/DDBJ databases">
        <authorList>
            <person name="Jaros S."/>
            <person name="Januszkiewicz K."/>
            <person name="Wedrychowicz H."/>
        </authorList>
    </citation>
    <scope>NUCLEOTIDE SEQUENCE [LARGE SCALE GENOMIC DNA]</scope>
    <source>
        <strain evidence="1 2">DSM 16917</strain>
    </source>
</reference>
<dbReference type="RefSeq" id="WP_073325503.1">
    <property type="nucleotide sequence ID" value="NZ_FQXG01000001.1"/>
</dbReference>
<organism evidence="1 2">
    <name type="scientific">Ferrimonas marina</name>
    <dbReference type="NCBI Taxonomy" id="299255"/>
    <lineage>
        <taxon>Bacteria</taxon>
        <taxon>Pseudomonadati</taxon>
        <taxon>Pseudomonadota</taxon>
        <taxon>Gammaproteobacteria</taxon>
        <taxon>Alteromonadales</taxon>
        <taxon>Ferrimonadaceae</taxon>
        <taxon>Ferrimonas</taxon>
    </lineage>
</organism>
<name>A0A1M5MZ40_9GAMM</name>
<proteinExistence type="predicted"/>
<dbReference type="InterPro" id="IPR017136">
    <property type="entry name" value="UCP037205"/>
</dbReference>